<feature type="region of interest" description="Disordered" evidence="1">
    <location>
        <begin position="1"/>
        <end position="143"/>
    </location>
</feature>
<feature type="compositionally biased region" description="Acidic residues" evidence="1">
    <location>
        <begin position="99"/>
        <end position="111"/>
    </location>
</feature>
<gene>
    <name evidence="3" type="ORF">JIN81_03735</name>
</gene>
<evidence type="ECO:0000256" key="2">
    <source>
        <dbReference type="SAM" id="Phobius"/>
    </source>
</evidence>
<accession>A0A934RCK1</accession>
<dbReference type="EMBL" id="JAENII010000002">
    <property type="protein sequence ID" value="MBK1826116.1"/>
    <property type="molecule type" value="Genomic_DNA"/>
</dbReference>
<dbReference type="RefSeq" id="WP_200276500.1">
    <property type="nucleotide sequence ID" value="NZ_JAENII010000002.1"/>
</dbReference>
<reference evidence="3" key="1">
    <citation type="submission" date="2021-01" db="EMBL/GenBank/DDBJ databases">
        <title>Modified the classification status of verrucomicrobia.</title>
        <authorList>
            <person name="Feng X."/>
        </authorList>
    </citation>
    <scope>NUCLEOTIDE SEQUENCE</scope>
    <source>
        <strain evidence="3">KCTC 22201</strain>
    </source>
</reference>
<name>A0A934RCK1_9BACT</name>
<proteinExistence type="predicted"/>
<keyword evidence="4" id="KW-1185">Reference proteome</keyword>
<feature type="transmembrane region" description="Helical" evidence="2">
    <location>
        <begin position="150"/>
        <end position="172"/>
    </location>
</feature>
<protein>
    <submittedName>
        <fullName evidence="3">Uncharacterized protein</fullName>
    </submittedName>
</protein>
<sequence>MPEDSKPPSNTPRRHRPRLTELAKETTEDDLWVLDDDEPVETPAQITQKPIVEPRRPAKEEDDEESPEQTDRVEPTLEVPKSTKPPLEPRPAPKAEPTTESDLEIPSEPETEPVSAPAPAPAEEAKNTPEPPSEPSRKSAPAIQPDRKEWIGLALLGVVCLGVAIWWIAGLFSSITTTRMGDDEPDFPVKGGLIQVRTADSFWRKPIRGGENADVARADVVQIPVAEVTLEGQGNGVLRAIFRDDQGEFVGDSITRSFTSGHFDLTGSPTAQFPATSGFTEDAAFNAYRVGGNRWTVEVFEGPSDNAPGSEFKLLFKAPISSLRR</sequence>
<keyword evidence="2" id="KW-0472">Membrane</keyword>
<feature type="compositionally biased region" description="Acidic residues" evidence="1">
    <location>
        <begin position="27"/>
        <end position="40"/>
    </location>
</feature>
<evidence type="ECO:0000256" key="1">
    <source>
        <dbReference type="SAM" id="MobiDB-lite"/>
    </source>
</evidence>
<dbReference type="Proteomes" id="UP000658278">
    <property type="component" value="Unassembled WGS sequence"/>
</dbReference>
<comment type="caution">
    <text evidence="3">The sequence shown here is derived from an EMBL/GenBank/DDBJ whole genome shotgun (WGS) entry which is preliminary data.</text>
</comment>
<evidence type="ECO:0000313" key="3">
    <source>
        <dbReference type="EMBL" id="MBK1826116.1"/>
    </source>
</evidence>
<keyword evidence="2" id="KW-1133">Transmembrane helix</keyword>
<organism evidence="3 4">
    <name type="scientific">Haloferula rosea</name>
    <dbReference type="NCBI Taxonomy" id="490093"/>
    <lineage>
        <taxon>Bacteria</taxon>
        <taxon>Pseudomonadati</taxon>
        <taxon>Verrucomicrobiota</taxon>
        <taxon>Verrucomicrobiia</taxon>
        <taxon>Verrucomicrobiales</taxon>
        <taxon>Verrucomicrobiaceae</taxon>
        <taxon>Haloferula</taxon>
    </lineage>
</organism>
<dbReference type="AlphaFoldDB" id="A0A934RCK1"/>
<evidence type="ECO:0000313" key="4">
    <source>
        <dbReference type="Proteomes" id="UP000658278"/>
    </source>
</evidence>
<keyword evidence="2" id="KW-0812">Transmembrane</keyword>